<dbReference type="OrthoDB" id="5833309at2759"/>
<feature type="region of interest" description="Disordered" evidence="1">
    <location>
        <begin position="459"/>
        <end position="516"/>
    </location>
</feature>
<name>A0A7I4Y8R0_HAECO</name>
<feature type="compositionally biased region" description="Basic residues" evidence="1">
    <location>
        <begin position="496"/>
        <end position="505"/>
    </location>
</feature>
<feature type="compositionally biased region" description="Polar residues" evidence="1">
    <location>
        <begin position="706"/>
        <end position="717"/>
    </location>
</feature>
<sequence>MRRSRLHEDRNSPESESTVINRNKESRWDPTIYKPSVFYGNLAELFAKLRQGLGSQLNRYLALLKLFSKQSLSTYELSKAVEKLLSSELLTIHDEFVGLLSESCQLSTVSRSVEEIFNGRKSRDSRKGYIPHISTINALLILRSLENGWAAPDPSAGQLLGDAVKTMLADRIDAAVHVRKKPILDGIGFRSGFQPVYDNSIERKHSIHHITAADLYESFSDNGHFLGAETPNLLRMKCHSNFYEKLKSSLSKTQVVNGQARPHEITVPFVPECDRVEEATVFESFCNVTCVAAYANIFINAVNNYSIFSGPIHATSGKSSLPGTSSRVTFWEPDIVSVEDMGPHSSKEIGPLKDKRAKRKRVDMFESSSDAVSITKIAARKSAKLDLSAHPSSVLDLSSGGSISDDIEATSVVKRRPFSPSMIGRRRTHFSLPSSMSARDRNLHTRHSNARKIVTIEISSDEEMEDEEEPLTMQESQLASESRKLIKSMESSMSKSRGRKSHRGRPAGAAVSSLDRDAMQKAQAIIEAWRLSSYEVVPDEVDLSLSERNQQKTNRSHRGSLDSIPMSADMPESSHEKVSRSKTQRRARTLPSTKANKNDLPIETTQQKGDDFLSPESSQTRAAGKDRAAPSPAGAGDERAESSQTTQDVELASQVSPLGTQENSQKQHVRGRKPKKVIESVASEHFDTPRSLKSAESFPHPETGPIHSSQATASSSLHVAEKPPEVQKTQLDMLTTVAEPRIQTNHPRRGRPPKKVATSIETEELVSARPLKSDKIVVSSEVDPMRSPESSASSPERPVENVNESQSSQRVLTQASQLSSSETQDDSQTRKPRGRKPRRLEESERHTLDPTRPLRSGKKLGPAKNTESPTSSPERSLDKSSRRRGRPSKLSSPSRLSSSETQDDSHMRHTRRNSSPRRLPSSDTTDRASKNREQDSSEQDAPRDDVEPVQTKEAMSRKQKSKFKEPAQLRSANVLSKDLGSSRIEGKKITSENQKIPERIRKDETPSLKASVKRAPAGKDDERRTIRSLRSSSQSSGEEDAPQMESVAKGRFHEQAGKERAKPSDSAPSNRRSRVEDKLKRHSKKPDESDEDQIDEPAKSRKMSLRQRDH</sequence>
<feature type="compositionally biased region" description="Low complexity" evidence="1">
    <location>
        <begin position="888"/>
        <end position="899"/>
    </location>
</feature>
<feature type="compositionally biased region" description="Polar residues" evidence="1">
    <location>
        <begin position="865"/>
        <end position="874"/>
    </location>
</feature>
<feature type="compositionally biased region" description="Basic and acidic residues" evidence="1">
    <location>
        <begin position="839"/>
        <end position="849"/>
    </location>
</feature>
<dbReference type="Proteomes" id="UP000025227">
    <property type="component" value="Unplaced"/>
</dbReference>
<feature type="compositionally biased region" description="Polar residues" evidence="1">
    <location>
        <begin position="802"/>
        <end position="822"/>
    </location>
</feature>
<feature type="compositionally biased region" description="Basic and acidic residues" evidence="1">
    <location>
        <begin position="924"/>
        <end position="946"/>
    </location>
</feature>
<organism evidence="2 3">
    <name type="scientific">Haemonchus contortus</name>
    <name type="common">Barber pole worm</name>
    <dbReference type="NCBI Taxonomy" id="6289"/>
    <lineage>
        <taxon>Eukaryota</taxon>
        <taxon>Metazoa</taxon>
        <taxon>Ecdysozoa</taxon>
        <taxon>Nematoda</taxon>
        <taxon>Chromadorea</taxon>
        <taxon>Rhabditida</taxon>
        <taxon>Rhabditina</taxon>
        <taxon>Rhabditomorpha</taxon>
        <taxon>Strongyloidea</taxon>
        <taxon>Trichostrongylidae</taxon>
        <taxon>Haemonchus</taxon>
    </lineage>
</organism>
<evidence type="ECO:0000313" key="2">
    <source>
        <dbReference type="Proteomes" id="UP000025227"/>
    </source>
</evidence>
<protein>
    <submittedName>
        <fullName evidence="3">Bromo domain-containing protein</fullName>
    </submittedName>
</protein>
<feature type="compositionally biased region" description="Basic and acidic residues" evidence="1">
    <location>
        <begin position="984"/>
        <end position="1006"/>
    </location>
</feature>
<reference evidence="3" key="1">
    <citation type="submission" date="2020-12" db="UniProtKB">
        <authorList>
            <consortium name="WormBaseParasite"/>
        </authorList>
    </citation>
    <scope>IDENTIFICATION</scope>
    <source>
        <strain evidence="3">MHco3</strain>
    </source>
</reference>
<evidence type="ECO:0000256" key="1">
    <source>
        <dbReference type="SAM" id="MobiDB-lite"/>
    </source>
</evidence>
<feature type="compositionally biased region" description="Basic residues" evidence="1">
    <location>
        <begin position="1100"/>
        <end position="1110"/>
    </location>
</feature>
<dbReference type="OMA" id="FWEPDIV"/>
<proteinExistence type="predicted"/>
<feature type="compositionally biased region" description="Basic and acidic residues" evidence="1">
    <location>
        <begin position="1051"/>
        <end position="1063"/>
    </location>
</feature>
<feature type="region of interest" description="Disordered" evidence="1">
    <location>
        <begin position="545"/>
        <end position="725"/>
    </location>
</feature>
<feature type="compositionally biased region" description="Acidic residues" evidence="1">
    <location>
        <begin position="459"/>
        <end position="470"/>
    </location>
</feature>
<feature type="compositionally biased region" description="Low complexity" evidence="1">
    <location>
        <begin position="785"/>
        <end position="796"/>
    </location>
</feature>
<feature type="compositionally biased region" description="Polar residues" evidence="1">
    <location>
        <begin position="642"/>
        <end position="666"/>
    </location>
</feature>
<dbReference type="WBParaSite" id="HCON_00069780-00001">
    <property type="protein sequence ID" value="HCON_00069780-00001"/>
    <property type="gene ID" value="HCON_00069780"/>
</dbReference>
<accession>A0A7I4Y8R0</accession>
<feature type="region of interest" description="Disordered" evidence="1">
    <location>
        <begin position="1"/>
        <end position="21"/>
    </location>
</feature>
<dbReference type="AlphaFoldDB" id="A0A7I4Y8R0"/>
<keyword evidence="2" id="KW-1185">Reference proteome</keyword>
<feature type="compositionally biased region" description="Basic and acidic residues" evidence="1">
    <location>
        <begin position="676"/>
        <end position="690"/>
    </location>
</feature>
<evidence type="ECO:0000313" key="3">
    <source>
        <dbReference type="WBParaSite" id="HCON_00069780-00001"/>
    </source>
</evidence>
<feature type="region of interest" description="Disordered" evidence="1">
    <location>
        <begin position="738"/>
        <end position="1110"/>
    </location>
</feature>
<feature type="compositionally biased region" description="Basic and acidic residues" evidence="1">
    <location>
        <begin position="1"/>
        <end position="13"/>
    </location>
</feature>